<dbReference type="GeneID" id="25569027"/>
<evidence type="ECO:0000256" key="1">
    <source>
        <dbReference type="ARBA" id="ARBA00004300"/>
    </source>
</evidence>
<dbReference type="eggNOG" id="KOG3896">
    <property type="taxonomic scope" value="Eukaryota"/>
</dbReference>
<evidence type="ECO:0000256" key="8">
    <source>
        <dbReference type="ARBA" id="ARBA00022990"/>
    </source>
</evidence>
<sequence>MDVYAGTRVECGCGAHAEVDEAYFCATCTATVCSLCTTTSVESFYCPNCLDSMAAGDAALFANRCSKCFECPACSAALTTLHIPPNDLHHAPLAHLALDADQLADGIHALVCPFCAWSSLDLGLAHPKPDVLILDSVKKQRAAADAPGFAALVDAYQRAARDTAKAAERSKRLLKRGLLDRNASSKDMSHLLEGLGSGTSTPVGGEPAPSDTIRFPNEASVELAADLPIELPGPTRLVPHEPITVLAVERRMQEKHQEMGRWVQYGEGAVNPPLRYAYDGLALERKTVIKSEMMGFSDDDDDEEARAVRAAERKKREDAEDAQFRAVVNAARAAARPACVRDPYAVMAGEAGAVDDLASLSSLTQRHANVHAQPRRFADLMPLRRRLRVRRRIRCNGCERILIRPDISPSSVKFKIHQTALEYLPWAELAQPLDHAGLLAALASTPPQTPVVVRLSLANPLDEVVGVRLLPLAGDLPDDIELSPSGRLHDPTSRLHSAAFPPTLDATFAAGGSTHLEARVDLAELDMFDPDESDLRTDDTPELIASRSRHRATVLVHLTPRLAADSLAYSKFGFRLVLTHAGTGATPLTHLVTYYVHLPGGDPSAASPLRVAVFDHQAM</sequence>
<evidence type="ECO:0000313" key="15">
    <source>
        <dbReference type="EMBL" id="KNC55285.1"/>
    </source>
</evidence>
<accession>A0A0L0DSN9</accession>
<dbReference type="GO" id="GO:0005869">
    <property type="term" value="C:dynactin complex"/>
    <property type="evidence" value="ECO:0007669"/>
    <property type="project" value="InterPro"/>
</dbReference>
<reference evidence="15 16" key="1">
    <citation type="submission" date="2010-05" db="EMBL/GenBank/DDBJ databases">
        <title>The Genome Sequence of Thecamonas trahens ATCC 50062.</title>
        <authorList>
            <consortium name="The Broad Institute Genome Sequencing Platform"/>
            <person name="Russ C."/>
            <person name="Cuomo C."/>
            <person name="Shea T."/>
            <person name="Young S.K."/>
            <person name="Zeng Q."/>
            <person name="Koehrsen M."/>
            <person name="Haas B."/>
            <person name="Borodovsky M."/>
            <person name="Guigo R."/>
            <person name="Alvarado L."/>
            <person name="Berlin A."/>
            <person name="Bochicchio J."/>
            <person name="Borenstein D."/>
            <person name="Chapman S."/>
            <person name="Chen Z."/>
            <person name="Freedman E."/>
            <person name="Gellesch M."/>
            <person name="Goldberg J."/>
            <person name="Griggs A."/>
            <person name="Gujja S."/>
            <person name="Heilman E."/>
            <person name="Heiman D."/>
            <person name="Hepburn T."/>
            <person name="Howarth C."/>
            <person name="Jen D."/>
            <person name="Larson L."/>
            <person name="Mehta T."/>
            <person name="Park D."/>
            <person name="Pearson M."/>
            <person name="Roberts A."/>
            <person name="Saif S."/>
            <person name="Shenoy N."/>
            <person name="Sisk P."/>
            <person name="Stolte C."/>
            <person name="Sykes S."/>
            <person name="Thomson T."/>
            <person name="Walk T."/>
            <person name="White J."/>
            <person name="Yandava C."/>
            <person name="Burger G."/>
            <person name="Gray M.W."/>
            <person name="Holland P.W.H."/>
            <person name="King N."/>
            <person name="Lang F.B.F."/>
            <person name="Roger A.J."/>
            <person name="Ruiz-Trillo I."/>
            <person name="Lander E."/>
            <person name="Nusbaum C."/>
        </authorList>
    </citation>
    <scope>NUCLEOTIDE SEQUENCE [LARGE SCALE GENOMIC DNA]</scope>
    <source>
        <strain evidence="15 16">ATCC 50062</strain>
    </source>
</reference>
<dbReference type="EMBL" id="GL349498">
    <property type="protein sequence ID" value="KNC55285.1"/>
    <property type="molecule type" value="Genomic_DNA"/>
</dbReference>
<comment type="similarity">
    <text evidence="11">Belongs to the dynactin subunit 4 family.</text>
</comment>
<keyword evidence="7" id="KW-0832">Ubl conjugation</keyword>
<evidence type="ECO:0000256" key="5">
    <source>
        <dbReference type="ARBA" id="ARBA00022499"/>
    </source>
</evidence>
<dbReference type="PANTHER" id="PTHR13034">
    <property type="entry name" value="DYNACTIN P62 SUBUNIT"/>
    <property type="match status" value="1"/>
</dbReference>
<keyword evidence="9" id="KW-0175">Coiled coil</keyword>
<keyword evidence="10" id="KW-0206">Cytoskeleton</keyword>
<dbReference type="GO" id="GO:0001725">
    <property type="term" value="C:stress fiber"/>
    <property type="evidence" value="ECO:0007669"/>
    <property type="project" value="UniProtKB-SubCell"/>
</dbReference>
<comment type="subcellular location">
    <subcellularLocation>
        <location evidence="1">Cytoplasm</location>
        <location evidence="1">Cytoskeleton</location>
        <location evidence="1">Microtubule organizing center</location>
        <location evidence="1">Centrosome</location>
    </subcellularLocation>
    <subcellularLocation>
        <location evidence="2">Cytoplasm</location>
        <location evidence="2">Cytoskeleton</location>
        <location evidence="2">Stress fiber</location>
    </subcellularLocation>
    <subcellularLocation>
        <location evidence="3">Cytoplasm</location>
        <location evidence="3">Myofibril</location>
    </subcellularLocation>
</comment>
<protein>
    <recommendedName>
        <fullName evidence="12">Dynactin subunit 4</fullName>
    </recommendedName>
</protein>
<evidence type="ECO:0000256" key="12">
    <source>
        <dbReference type="ARBA" id="ARBA00034864"/>
    </source>
</evidence>
<evidence type="ECO:0000256" key="2">
    <source>
        <dbReference type="ARBA" id="ARBA00004529"/>
    </source>
</evidence>
<evidence type="ECO:0000256" key="3">
    <source>
        <dbReference type="ARBA" id="ARBA00004657"/>
    </source>
</evidence>
<keyword evidence="16" id="KW-1185">Reference proteome</keyword>
<feature type="region of interest" description="Disordered" evidence="14">
    <location>
        <begin position="190"/>
        <end position="209"/>
    </location>
</feature>
<name>A0A0L0DSN9_THETB</name>
<dbReference type="PANTHER" id="PTHR13034:SF2">
    <property type="entry name" value="DYNACTIN SUBUNIT 4"/>
    <property type="match status" value="1"/>
</dbReference>
<dbReference type="InterPro" id="IPR008603">
    <property type="entry name" value="DCTN4"/>
</dbReference>
<evidence type="ECO:0000256" key="7">
    <source>
        <dbReference type="ARBA" id="ARBA00022843"/>
    </source>
</evidence>
<keyword evidence="4" id="KW-0963">Cytoplasm</keyword>
<dbReference type="Pfam" id="PF05502">
    <property type="entry name" value="Dynactin_p62"/>
    <property type="match status" value="2"/>
</dbReference>
<gene>
    <name evidence="15" type="ORF">AMSG_10926</name>
</gene>
<dbReference type="GO" id="GO:0005813">
    <property type="term" value="C:centrosome"/>
    <property type="evidence" value="ECO:0007669"/>
    <property type="project" value="UniProtKB-SubCell"/>
</dbReference>
<evidence type="ECO:0000256" key="14">
    <source>
        <dbReference type="SAM" id="MobiDB-lite"/>
    </source>
</evidence>
<dbReference type="RefSeq" id="XP_013753106.1">
    <property type="nucleotide sequence ID" value="XM_013897652.1"/>
</dbReference>
<evidence type="ECO:0000256" key="11">
    <source>
        <dbReference type="ARBA" id="ARBA00034776"/>
    </source>
</evidence>
<evidence type="ECO:0000256" key="4">
    <source>
        <dbReference type="ARBA" id="ARBA00022490"/>
    </source>
</evidence>
<keyword evidence="8" id="KW-0007">Acetylation</keyword>
<dbReference type="STRING" id="461836.A0A0L0DSN9"/>
<comment type="subunit">
    <text evidence="13">Subunit of dynactin, a multiprotein complex part of a tripartite complex with dynein and a adapter, such as BICDL1, BICD2 or HOOK3. The dynactin complex is built around ACTR1A/ACTB filament and consists of an actin-related filament composed of a shoulder domain, a pointed end and a barbed end. Its length is defined by its flexible shoulder domain. The soulder is composed of 2 DCTN1 subunits, 4 DCTN2 and 2 DCTN3. The 4 DCNT2 (via N-terminus) bind the ACTR1A filament and act as molecular rulers to determine the length. The pointed end is important for binding dynein-dynactin cargo adapters. Consists of 4 subunits: ACTR10, DCNT4, DCTN5 and DCTN6. The barbed end is composed of a CAPZA1:CAPZB heterodimers, which binds ACTR1A/ACTB filament and dynactin and stabilizes dynactin. Interacts with ATP7B, but not ATP7A, in a copper-dependent manner. Interacts with ANK2; this interaction is required for localization at costameres. Interacts with N4BP2L1.</text>
</comment>
<keyword evidence="5" id="KW-1017">Isopeptide bond</keyword>
<evidence type="ECO:0000256" key="10">
    <source>
        <dbReference type="ARBA" id="ARBA00023212"/>
    </source>
</evidence>
<dbReference type="OrthoDB" id="283815at2759"/>
<dbReference type="Proteomes" id="UP000054408">
    <property type="component" value="Unassembled WGS sequence"/>
</dbReference>
<organism evidence="15 16">
    <name type="scientific">Thecamonas trahens ATCC 50062</name>
    <dbReference type="NCBI Taxonomy" id="461836"/>
    <lineage>
        <taxon>Eukaryota</taxon>
        <taxon>Apusozoa</taxon>
        <taxon>Apusomonadida</taxon>
        <taxon>Apusomonadidae</taxon>
        <taxon>Thecamonas</taxon>
    </lineage>
</organism>
<proteinExistence type="inferred from homology"/>
<dbReference type="AlphaFoldDB" id="A0A0L0DSN9"/>
<evidence type="ECO:0000256" key="9">
    <source>
        <dbReference type="ARBA" id="ARBA00023054"/>
    </source>
</evidence>
<evidence type="ECO:0000256" key="6">
    <source>
        <dbReference type="ARBA" id="ARBA00022553"/>
    </source>
</evidence>
<evidence type="ECO:0000313" key="16">
    <source>
        <dbReference type="Proteomes" id="UP000054408"/>
    </source>
</evidence>
<evidence type="ECO:0000256" key="13">
    <source>
        <dbReference type="ARBA" id="ARBA00093507"/>
    </source>
</evidence>
<keyword evidence="6" id="KW-0597">Phosphoprotein</keyword>